<reference evidence="8" key="1">
    <citation type="submission" date="2017-09" db="EMBL/GenBank/DDBJ databases">
        <authorList>
            <person name="Regsiter A."/>
            <person name="William W."/>
        </authorList>
    </citation>
    <scope>NUCLEOTIDE SEQUENCE [LARGE SCALE GENOMIC DNA]</scope>
    <source>
        <strain evidence="8">500-1</strain>
    </source>
</reference>
<dbReference type="Gene3D" id="3.40.190.10">
    <property type="entry name" value="Periplasmic binding protein-like II"/>
    <property type="match status" value="2"/>
</dbReference>
<evidence type="ECO:0000256" key="4">
    <source>
        <dbReference type="ARBA" id="ARBA00022729"/>
    </source>
</evidence>
<feature type="domain" description="SsuA/THI5-like" evidence="6">
    <location>
        <begin position="35"/>
        <end position="240"/>
    </location>
</feature>
<evidence type="ECO:0000256" key="1">
    <source>
        <dbReference type="ARBA" id="ARBA00004418"/>
    </source>
</evidence>
<dbReference type="EMBL" id="LT907975">
    <property type="protein sequence ID" value="SOB60445.1"/>
    <property type="molecule type" value="Genomic_DNA"/>
</dbReference>
<dbReference type="NCBIfam" id="TIGR01728">
    <property type="entry name" value="SsuA_fam"/>
    <property type="match status" value="1"/>
</dbReference>
<gene>
    <name evidence="7" type="ORF">DPRO_3529</name>
</gene>
<dbReference type="InterPro" id="IPR010067">
    <property type="entry name" value="ABC_SsuA_sub-bd"/>
</dbReference>
<dbReference type="Proteomes" id="UP000219215">
    <property type="component" value="Chromosome DPRO"/>
</dbReference>
<dbReference type="OrthoDB" id="5372616at2"/>
<evidence type="ECO:0000256" key="2">
    <source>
        <dbReference type="ARBA" id="ARBA00010742"/>
    </source>
</evidence>
<dbReference type="RefSeq" id="WP_097013170.1">
    <property type="nucleotide sequence ID" value="NZ_LT907975.1"/>
</dbReference>
<dbReference type="KEGG" id="pprf:DPRO_3529"/>
<comment type="similarity">
    <text evidence="2">Belongs to the bacterial solute-binding protein SsuA/TauA family.</text>
</comment>
<dbReference type="PANTHER" id="PTHR30024">
    <property type="entry name" value="ALIPHATIC SULFONATES-BINDING PROTEIN-RELATED"/>
    <property type="match status" value="1"/>
</dbReference>
<dbReference type="GO" id="GO:0042626">
    <property type="term" value="F:ATPase-coupled transmembrane transporter activity"/>
    <property type="evidence" value="ECO:0007669"/>
    <property type="project" value="InterPro"/>
</dbReference>
<feature type="signal peptide" evidence="5">
    <location>
        <begin position="1"/>
        <end position="20"/>
    </location>
</feature>
<accession>A0A2C8FDB5</accession>
<dbReference type="GO" id="GO:0016020">
    <property type="term" value="C:membrane"/>
    <property type="evidence" value="ECO:0007669"/>
    <property type="project" value="InterPro"/>
</dbReference>
<dbReference type="GO" id="GO:0042597">
    <property type="term" value="C:periplasmic space"/>
    <property type="evidence" value="ECO:0007669"/>
    <property type="project" value="UniProtKB-SubCell"/>
</dbReference>
<proteinExistence type="inferred from homology"/>
<protein>
    <submittedName>
        <fullName evidence="7">Aliphatic sulfonates family ABC transporter, periplasmic ligand-binding protein</fullName>
    </submittedName>
</protein>
<organism evidence="7 8">
    <name type="scientific">Pseudodesulfovibrio profundus</name>
    <dbReference type="NCBI Taxonomy" id="57320"/>
    <lineage>
        <taxon>Bacteria</taxon>
        <taxon>Pseudomonadati</taxon>
        <taxon>Thermodesulfobacteriota</taxon>
        <taxon>Desulfovibrionia</taxon>
        <taxon>Desulfovibrionales</taxon>
        <taxon>Desulfovibrionaceae</taxon>
    </lineage>
</organism>
<keyword evidence="8" id="KW-1185">Reference proteome</keyword>
<dbReference type="Pfam" id="PF09084">
    <property type="entry name" value="NMT1"/>
    <property type="match status" value="1"/>
</dbReference>
<evidence type="ECO:0000256" key="5">
    <source>
        <dbReference type="SAM" id="SignalP"/>
    </source>
</evidence>
<feature type="chain" id="PRO_5013061708" evidence="5">
    <location>
        <begin position="21"/>
        <end position="318"/>
    </location>
</feature>
<keyword evidence="3" id="KW-0813">Transport</keyword>
<dbReference type="InterPro" id="IPR015168">
    <property type="entry name" value="SsuA/THI5"/>
</dbReference>
<comment type="subcellular location">
    <subcellularLocation>
        <location evidence="1">Periplasm</location>
    </subcellularLocation>
</comment>
<evidence type="ECO:0000313" key="7">
    <source>
        <dbReference type="EMBL" id="SOB60445.1"/>
    </source>
</evidence>
<dbReference type="SUPFAM" id="SSF53850">
    <property type="entry name" value="Periplasmic binding protein-like II"/>
    <property type="match status" value="1"/>
</dbReference>
<keyword evidence="4 5" id="KW-0732">Signal</keyword>
<evidence type="ECO:0000259" key="6">
    <source>
        <dbReference type="Pfam" id="PF09084"/>
    </source>
</evidence>
<dbReference type="PANTHER" id="PTHR30024:SF47">
    <property type="entry name" value="TAURINE-BINDING PERIPLASMIC PROTEIN"/>
    <property type="match status" value="1"/>
</dbReference>
<evidence type="ECO:0000256" key="3">
    <source>
        <dbReference type="ARBA" id="ARBA00022448"/>
    </source>
</evidence>
<dbReference type="AlphaFoldDB" id="A0A2C8FDB5"/>
<sequence length="318" mass="34543">MKRILLSLCAVLLFASNAIAGTPVKVAHATWVGYGPLYIAKDLGYFDEEGLDVDIMIIEDESQYAAALASGNIDGLGNVLDREVIHYAKGTDEVVIFGMDESSGGDGVVSSAEIKTVADLKGKTVGLDKSSTSYFFFLSILNKYGVEESDINIMEMGASDAGAAFVAGRIDAAVTWEPWLTNAGQRDGGHVLISSKEMPKTIVDVFVLNADYVKAHPEVPAKMTKCWNKAIAWYEQNPDKGNAIMAKAMHLKTQEMADMAAGVTFIGAEENKVFFDKTKENNIYEVADRAITFWKSKGIITKDVDLDALITPEYVNAK</sequence>
<dbReference type="CDD" id="cd13563">
    <property type="entry name" value="PBP2_SsuA_like_6"/>
    <property type="match status" value="1"/>
</dbReference>
<evidence type="ECO:0000313" key="8">
    <source>
        <dbReference type="Proteomes" id="UP000219215"/>
    </source>
</evidence>
<name>A0A2C8FDB5_9BACT</name>